<keyword evidence="5" id="KW-1185">Reference proteome</keyword>
<dbReference type="HOGENOM" id="CLU_451788_0_0_0"/>
<feature type="region of interest" description="Disordered" evidence="1">
    <location>
        <begin position="167"/>
        <end position="192"/>
    </location>
</feature>
<name>D8PCI9_9BACT</name>
<dbReference type="InterPro" id="IPR036116">
    <property type="entry name" value="FN3_sf"/>
</dbReference>
<evidence type="ECO:0000259" key="3">
    <source>
        <dbReference type="PROSITE" id="PS50853"/>
    </source>
</evidence>
<feature type="region of interest" description="Disordered" evidence="1">
    <location>
        <begin position="327"/>
        <end position="384"/>
    </location>
</feature>
<dbReference type="Pfam" id="PF00041">
    <property type="entry name" value="fn3"/>
    <property type="match status" value="1"/>
</dbReference>
<dbReference type="eggNOG" id="COG4733">
    <property type="taxonomic scope" value="Bacteria"/>
</dbReference>
<dbReference type="InterPro" id="IPR013783">
    <property type="entry name" value="Ig-like_fold"/>
</dbReference>
<evidence type="ECO:0000256" key="2">
    <source>
        <dbReference type="SAM" id="SignalP"/>
    </source>
</evidence>
<dbReference type="AlphaFoldDB" id="D8PCI9"/>
<reference evidence="4 5" key="1">
    <citation type="journal article" date="2010" name="Proc. Natl. Acad. Sci. U.S.A.">
        <title>A Nitrospira metagenome illuminates the physiology and evolution of globally important nitrite-oxidizing bacteria.</title>
        <authorList>
            <person name="Lucker S."/>
            <person name="Wagner M."/>
            <person name="Maixner F."/>
            <person name="Pelletier E."/>
            <person name="Koch H."/>
            <person name="Vacherie B."/>
            <person name="Rattei T."/>
            <person name="Sinninghe Damste J."/>
            <person name="Spieck E."/>
            <person name="Le Paslier D."/>
            <person name="Daims H."/>
        </authorList>
    </citation>
    <scope>NUCLEOTIDE SEQUENCE [LARGE SCALE GENOMIC DNA]</scope>
</reference>
<proteinExistence type="predicted"/>
<dbReference type="Proteomes" id="UP000001660">
    <property type="component" value="Chromosome"/>
</dbReference>
<dbReference type="InterPro" id="IPR003961">
    <property type="entry name" value="FN3_dom"/>
</dbReference>
<protein>
    <recommendedName>
        <fullName evidence="3">Fibronectin type-III domain-containing protein</fullName>
    </recommendedName>
</protein>
<dbReference type="InterPro" id="IPR046940">
    <property type="entry name" value="TPPII_Ig-like_sf"/>
</dbReference>
<feature type="compositionally biased region" description="Low complexity" evidence="1">
    <location>
        <begin position="489"/>
        <end position="499"/>
    </location>
</feature>
<evidence type="ECO:0000313" key="5">
    <source>
        <dbReference type="Proteomes" id="UP000001660"/>
    </source>
</evidence>
<feature type="region of interest" description="Disordered" evidence="1">
    <location>
        <begin position="489"/>
        <end position="530"/>
    </location>
</feature>
<dbReference type="PROSITE" id="PS50853">
    <property type="entry name" value="FN3"/>
    <property type="match status" value="1"/>
</dbReference>
<dbReference type="OrthoDB" id="9803398at2"/>
<dbReference type="SUPFAM" id="SSF49265">
    <property type="entry name" value="Fibronectin type III"/>
    <property type="match status" value="1"/>
</dbReference>
<dbReference type="KEGG" id="nde:NIDE1191"/>
<sequence>MKTSTSVLVMGAVGCLSSALLQTGGASYAVAADSATTMSLLQQPSLAAAVTKAQGSGTAPILPNPAALVLTAQKGNTAVGTLTLKKSSTDQHTYYLSTNQSWIWMNPPYGSTQSITSEADQLVITAQTANLPTGTHSAVVYVVDSGPNNFTNMLRIPVTLTVTASPVATPPPPPPAAPSAVTPPQPKPVVLTPPPPPAPVAVPPPPAPAPPAPPVVSGTGMVATPVALMLTAAKGQPAVGTLALRKGGTAQHTYSLSTNQSWIWMNPPYGSTQSITTETDQLVITAQTAALPAGTHSAVIYIVESGPNNFSNMLRIPVTLTVTASPVATPPPPPPAAPSAVTPPAPKPVVQTPPPPPPAPVAVPPPPAPAPPAPSPVATGPIQASPSSLALTSANAVGTLSLRKTGTDQHIYSLSTSQGWVWLNPPYGSTQTISTETDQIVVTAKPTGLAAGTYSAVVYIVESGPNNFSNTLRIPVTFTIAAGQTAAAAPSAPTQSAVTAPPPPPPTPPSPLPVATTPSSTAPKTASATVSWNANTESDLAGYRIYVGTRSGSYGFAGPFEVTSRTSFTIQNLPVGATYFFSVSAFDKSGNESAKSAEVSKSLF</sequence>
<dbReference type="Gene3D" id="2.60.40.3170">
    <property type="match status" value="3"/>
</dbReference>
<evidence type="ECO:0000313" key="4">
    <source>
        <dbReference type="EMBL" id="CBK40948.1"/>
    </source>
</evidence>
<keyword evidence="2" id="KW-0732">Signal</keyword>
<dbReference type="PRINTS" id="PR01217">
    <property type="entry name" value="PRICHEXTENSN"/>
</dbReference>
<dbReference type="EMBL" id="FP929003">
    <property type="protein sequence ID" value="CBK40948.1"/>
    <property type="molecule type" value="Genomic_DNA"/>
</dbReference>
<organism evidence="4 5">
    <name type="scientific">Nitrospira defluvii</name>
    <dbReference type="NCBI Taxonomy" id="330214"/>
    <lineage>
        <taxon>Bacteria</taxon>
        <taxon>Pseudomonadati</taxon>
        <taxon>Nitrospirota</taxon>
        <taxon>Nitrospiria</taxon>
        <taxon>Nitrospirales</taxon>
        <taxon>Nitrospiraceae</taxon>
        <taxon>Nitrospira</taxon>
    </lineage>
</organism>
<feature type="signal peptide" evidence="2">
    <location>
        <begin position="1"/>
        <end position="31"/>
    </location>
</feature>
<feature type="chain" id="PRO_5003119963" description="Fibronectin type-III domain-containing protein" evidence="2">
    <location>
        <begin position="32"/>
        <end position="604"/>
    </location>
</feature>
<evidence type="ECO:0000256" key="1">
    <source>
        <dbReference type="SAM" id="MobiDB-lite"/>
    </source>
</evidence>
<accession>D8PCI9</accession>
<dbReference type="PROSITE" id="PS51257">
    <property type="entry name" value="PROKAR_LIPOPROTEIN"/>
    <property type="match status" value="1"/>
</dbReference>
<feature type="compositionally biased region" description="Low complexity" evidence="1">
    <location>
        <begin position="513"/>
        <end position="530"/>
    </location>
</feature>
<dbReference type="Gene3D" id="2.60.40.10">
    <property type="entry name" value="Immunoglobulins"/>
    <property type="match status" value="1"/>
</dbReference>
<feature type="compositionally biased region" description="Pro residues" evidence="1">
    <location>
        <begin position="168"/>
        <end position="192"/>
    </location>
</feature>
<feature type="domain" description="Fibronectin type-III" evidence="3">
    <location>
        <begin position="508"/>
        <end position="604"/>
    </location>
</feature>
<dbReference type="SMART" id="SM00060">
    <property type="entry name" value="FN3"/>
    <property type="match status" value="1"/>
</dbReference>
<feature type="compositionally biased region" description="Pro residues" evidence="1">
    <location>
        <begin position="500"/>
        <end position="512"/>
    </location>
</feature>
<gene>
    <name evidence="4" type="ORF">NIDE1191</name>
</gene>
<dbReference type="CDD" id="cd00063">
    <property type="entry name" value="FN3"/>
    <property type="match status" value="1"/>
</dbReference>
<feature type="compositionally biased region" description="Pro residues" evidence="1">
    <location>
        <begin position="328"/>
        <end position="375"/>
    </location>
</feature>